<gene>
    <name evidence="2" type="ORF">NWE54_09290</name>
</gene>
<protein>
    <submittedName>
        <fullName evidence="2">Cupin domain-containing protein</fullName>
    </submittedName>
</protein>
<accession>A0A9E7ZPF9</accession>
<dbReference type="CDD" id="cd02233">
    <property type="entry name" value="cupin_HNL-like"/>
    <property type="match status" value="1"/>
</dbReference>
<proteinExistence type="predicted"/>
<dbReference type="SUPFAM" id="SSF51182">
    <property type="entry name" value="RmlC-like cupins"/>
    <property type="match status" value="1"/>
</dbReference>
<dbReference type="InterPro" id="IPR047263">
    <property type="entry name" value="HNL-like_cupin"/>
</dbReference>
<dbReference type="InterPro" id="IPR014710">
    <property type="entry name" value="RmlC-like_jellyroll"/>
</dbReference>
<dbReference type="InterPro" id="IPR013096">
    <property type="entry name" value="Cupin_2"/>
</dbReference>
<evidence type="ECO:0000313" key="2">
    <source>
        <dbReference type="EMBL" id="UZF88953.1"/>
    </source>
</evidence>
<reference evidence="2" key="1">
    <citation type="submission" date="2022-08" db="EMBL/GenBank/DDBJ databases">
        <title>Complete Genome Sequences of 2 Bosea sp. soil isolates.</title>
        <authorList>
            <person name="Alvarez Arevalo M."/>
            <person name="Sterndorff E.B."/>
            <person name="Faurdal D."/>
            <person name="Joergensen T.S."/>
            <person name="Weber T."/>
        </authorList>
    </citation>
    <scope>NUCLEOTIDE SEQUENCE</scope>
    <source>
        <strain evidence="2">NBC_00436</strain>
    </source>
</reference>
<dbReference type="InterPro" id="IPR011051">
    <property type="entry name" value="RmlC_Cupin_sf"/>
</dbReference>
<dbReference type="PANTHER" id="PTHR43698">
    <property type="entry name" value="RIBD C-TERMINAL DOMAIN CONTAINING PROTEIN"/>
    <property type="match status" value="1"/>
</dbReference>
<dbReference type="Pfam" id="PF07883">
    <property type="entry name" value="Cupin_2"/>
    <property type="match status" value="1"/>
</dbReference>
<dbReference type="EMBL" id="CP102774">
    <property type="protein sequence ID" value="UZF88953.1"/>
    <property type="molecule type" value="Genomic_DNA"/>
</dbReference>
<dbReference type="PANTHER" id="PTHR43698:SF1">
    <property type="entry name" value="BLL4564 PROTEIN"/>
    <property type="match status" value="1"/>
</dbReference>
<evidence type="ECO:0000259" key="1">
    <source>
        <dbReference type="Pfam" id="PF07883"/>
    </source>
</evidence>
<feature type="domain" description="Cupin type-2" evidence="1">
    <location>
        <begin position="64"/>
        <end position="130"/>
    </location>
</feature>
<name>A0A9E7ZPF9_9HYPH</name>
<sequence length="152" mass="16031">MNKILAAAAVSAVGIVPTQAESIEIKVNGSAASVIGTAGNFSGHAVISALFPPTDITRAAVGQVNFAPGARTVWHTHPAGQLLIVTSGQGWVQENDKERRVINPGDVVWIAAGVKHWHGATATSPMAHIAVSYMQDGKNVDWLEPVSDEQYR</sequence>
<organism evidence="2">
    <name type="scientific">Bosea sp. NBC_00436</name>
    <dbReference type="NCBI Taxonomy" id="2969620"/>
    <lineage>
        <taxon>Bacteria</taxon>
        <taxon>Pseudomonadati</taxon>
        <taxon>Pseudomonadota</taxon>
        <taxon>Alphaproteobacteria</taxon>
        <taxon>Hyphomicrobiales</taxon>
        <taxon>Boseaceae</taxon>
        <taxon>Bosea</taxon>
    </lineage>
</organism>
<dbReference type="Gene3D" id="2.60.120.10">
    <property type="entry name" value="Jelly Rolls"/>
    <property type="match status" value="1"/>
</dbReference>
<dbReference type="AlphaFoldDB" id="A0A9E7ZPF9"/>